<comment type="caution">
    <text evidence="1">The sequence shown here is derived from an EMBL/GenBank/DDBJ whole genome shotgun (WGS) entry which is preliminary data.</text>
</comment>
<reference evidence="1" key="1">
    <citation type="submission" date="2019-12" db="EMBL/GenBank/DDBJ databases">
        <title>Genome sequencing and annotation of Brassica cretica.</title>
        <authorList>
            <person name="Studholme D.J."/>
            <person name="Sarris P.F."/>
        </authorList>
    </citation>
    <scope>NUCLEOTIDE SEQUENCE</scope>
    <source>
        <strain evidence="1">PFS-102/07</strain>
        <tissue evidence="1">Leaf</tissue>
    </source>
</reference>
<protein>
    <submittedName>
        <fullName evidence="1">Uncharacterized protein</fullName>
    </submittedName>
</protein>
<dbReference type="AlphaFoldDB" id="A0A8S9FIK4"/>
<organism evidence="1">
    <name type="scientific">Brassica cretica</name>
    <name type="common">Mustard</name>
    <dbReference type="NCBI Taxonomy" id="69181"/>
    <lineage>
        <taxon>Eukaryota</taxon>
        <taxon>Viridiplantae</taxon>
        <taxon>Streptophyta</taxon>
        <taxon>Embryophyta</taxon>
        <taxon>Tracheophyta</taxon>
        <taxon>Spermatophyta</taxon>
        <taxon>Magnoliopsida</taxon>
        <taxon>eudicotyledons</taxon>
        <taxon>Gunneridae</taxon>
        <taxon>Pentapetalae</taxon>
        <taxon>rosids</taxon>
        <taxon>malvids</taxon>
        <taxon>Brassicales</taxon>
        <taxon>Brassicaceae</taxon>
        <taxon>Brassiceae</taxon>
        <taxon>Brassica</taxon>
    </lineage>
</organism>
<proteinExistence type="predicted"/>
<sequence length="75" mass="8297">MKSESVISSLASRTSIRSSSLSVGTTVLLKGQVLDFIHTALYDAQDGYFSQHSRFVGVLERSIGFNQHEGRKAYM</sequence>
<name>A0A8S9FIK4_BRACR</name>
<evidence type="ECO:0000313" key="1">
    <source>
        <dbReference type="EMBL" id="KAF2532894.1"/>
    </source>
</evidence>
<gene>
    <name evidence="1" type="ORF">F2Q70_00032494</name>
</gene>
<dbReference type="EMBL" id="QGKY02002305">
    <property type="protein sequence ID" value="KAF2532894.1"/>
    <property type="molecule type" value="Genomic_DNA"/>
</dbReference>
<accession>A0A8S9FIK4</accession>